<dbReference type="GO" id="GO:0016149">
    <property type="term" value="F:translation release factor activity, codon specific"/>
    <property type="evidence" value="ECO:0007669"/>
    <property type="project" value="InterPro"/>
</dbReference>
<dbReference type="Pfam" id="PF03462">
    <property type="entry name" value="PCRF"/>
    <property type="match status" value="1"/>
</dbReference>
<dbReference type="GO" id="GO:0005737">
    <property type="term" value="C:cytoplasm"/>
    <property type="evidence" value="ECO:0007669"/>
    <property type="project" value="UniProtKB-ARBA"/>
</dbReference>
<dbReference type="InterPro" id="IPR004373">
    <property type="entry name" value="RF-1"/>
</dbReference>
<dbReference type="HAMAP" id="MF_00093">
    <property type="entry name" value="Rel_fac_1"/>
    <property type="match status" value="1"/>
</dbReference>
<evidence type="ECO:0000256" key="1">
    <source>
        <dbReference type="ARBA" id="ARBA00010835"/>
    </source>
</evidence>
<dbReference type="Gene3D" id="3.30.70.1660">
    <property type="match status" value="1"/>
</dbReference>
<gene>
    <name evidence="4" type="ORF">TrCOL_g6738</name>
</gene>
<name>A0A9W7G4E3_9STRA</name>
<reference evidence="5" key="1">
    <citation type="journal article" date="2023" name="Commun. Biol.">
        <title>Genome analysis of Parmales, the sister group of diatoms, reveals the evolutionary specialization of diatoms from phago-mixotrophs to photoautotrophs.</title>
        <authorList>
            <person name="Ban H."/>
            <person name="Sato S."/>
            <person name="Yoshikawa S."/>
            <person name="Yamada K."/>
            <person name="Nakamura Y."/>
            <person name="Ichinomiya M."/>
            <person name="Sato N."/>
            <person name="Blanc-Mathieu R."/>
            <person name="Endo H."/>
            <person name="Kuwata A."/>
            <person name="Ogata H."/>
        </authorList>
    </citation>
    <scope>NUCLEOTIDE SEQUENCE [LARGE SCALE GENOMIC DNA]</scope>
</reference>
<dbReference type="Gene3D" id="6.10.140.1950">
    <property type="match status" value="1"/>
</dbReference>
<dbReference type="InterPro" id="IPR000352">
    <property type="entry name" value="Pep_chain_release_fac_I"/>
</dbReference>
<dbReference type="SMART" id="SM00937">
    <property type="entry name" value="PCRF"/>
    <property type="match status" value="1"/>
</dbReference>
<evidence type="ECO:0000256" key="2">
    <source>
        <dbReference type="ARBA" id="ARBA00022917"/>
    </source>
</evidence>
<dbReference type="InterPro" id="IPR045853">
    <property type="entry name" value="Pep_chain_release_fac_I_sf"/>
</dbReference>
<dbReference type="Gene3D" id="3.30.160.20">
    <property type="match status" value="1"/>
</dbReference>
<evidence type="ECO:0000313" key="5">
    <source>
        <dbReference type="Proteomes" id="UP001165065"/>
    </source>
</evidence>
<proteinExistence type="inferred from homology"/>
<dbReference type="OrthoDB" id="2019491at2759"/>
<keyword evidence="2" id="KW-0648">Protein biosynthesis</keyword>
<dbReference type="Proteomes" id="UP001165065">
    <property type="component" value="Unassembled WGS sequence"/>
</dbReference>
<organism evidence="4 5">
    <name type="scientific">Triparma columacea</name>
    <dbReference type="NCBI Taxonomy" id="722753"/>
    <lineage>
        <taxon>Eukaryota</taxon>
        <taxon>Sar</taxon>
        <taxon>Stramenopiles</taxon>
        <taxon>Ochrophyta</taxon>
        <taxon>Bolidophyceae</taxon>
        <taxon>Parmales</taxon>
        <taxon>Triparmaceae</taxon>
        <taxon>Triparma</taxon>
    </lineage>
</organism>
<evidence type="ECO:0000313" key="4">
    <source>
        <dbReference type="EMBL" id="GMI35256.1"/>
    </source>
</evidence>
<comment type="similarity">
    <text evidence="1">Belongs to the prokaryotic/mitochondrial release factor family.</text>
</comment>
<accession>A0A9W7G4E3</accession>
<dbReference type="InterPro" id="IPR050057">
    <property type="entry name" value="Prokaryotic/Mito_RF"/>
</dbReference>
<dbReference type="PROSITE" id="PS00745">
    <property type="entry name" value="RF_PROK_I"/>
    <property type="match status" value="1"/>
</dbReference>
<dbReference type="SUPFAM" id="SSF75620">
    <property type="entry name" value="Release factor"/>
    <property type="match status" value="1"/>
</dbReference>
<dbReference type="NCBIfam" id="NF001859">
    <property type="entry name" value="PRK00591.1"/>
    <property type="match status" value="1"/>
</dbReference>
<evidence type="ECO:0000259" key="3">
    <source>
        <dbReference type="PROSITE" id="PS00745"/>
    </source>
</evidence>
<dbReference type="PANTHER" id="PTHR43804">
    <property type="entry name" value="LD18447P"/>
    <property type="match status" value="1"/>
</dbReference>
<sequence length="361" mass="40597">MMTRLTGIQRSFNEMTERLADPDVINDPKLLMKVMSERSKSEEIVEAFESYRGAEGDYDAAVEMMRESGDDPEMKEMAREESKIAEQTMSTLEEKIKILLLPSDPNDERNVMLEIRAGTGGSEANIFAGDLYDVYRKFASSQGWNCKIMDDSPGDDGGYKNIVLEISGDAVFSKLKWEAGVHRVQRVPATETQGRVHTSTATVAVMPEVDDLDVQLDMKDVDISTMRSGGAGGQNVNKVETAIDLTHKPTGIRIKCTQERSQLKNKELAIQMLKTKLYDIELEKREAEERDRRGAQVGTGGRSEKIRTYNWKDSRCSDHRLGQNFPLQQFLSADIGPILDNLILKKQEELMKAMNENAMSN</sequence>
<comment type="caution">
    <text evidence="4">The sequence shown here is derived from an EMBL/GenBank/DDBJ whole genome shotgun (WGS) entry which is preliminary data.</text>
</comment>
<dbReference type="InterPro" id="IPR005139">
    <property type="entry name" value="PCRF"/>
</dbReference>
<feature type="domain" description="Prokaryotic-type class I peptide chain release factors" evidence="3">
    <location>
        <begin position="227"/>
        <end position="243"/>
    </location>
</feature>
<protein>
    <recommendedName>
        <fullName evidence="3">Prokaryotic-type class I peptide chain release factors domain-containing protein</fullName>
    </recommendedName>
</protein>
<dbReference type="EMBL" id="BRYA01000052">
    <property type="protein sequence ID" value="GMI35256.1"/>
    <property type="molecule type" value="Genomic_DNA"/>
</dbReference>
<dbReference type="NCBIfam" id="TIGR00019">
    <property type="entry name" value="prfA"/>
    <property type="match status" value="1"/>
</dbReference>
<dbReference type="FunFam" id="3.30.160.20:FF:000004">
    <property type="entry name" value="Peptide chain release factor 1"/>
    <property type="match status" value="1"/>
</dbReference>
<dbReference type="PANTHER" id="PTHR43804:SF8">
    <property type="entry name" value="PEPTIDE CHAIN RELEASE FACTOR APG3, CHLOROPLASTIC"/>
    <property type="match status" value="1"/>
</dbReference>
<dbReference type="AlphaFoldDB" id="A0A9W7G4E3"/>
<keyword evidence="5" id="KW-1185">Reference proteome</keyword>
<dbReference type="FunFam" id="3.30.70.1660:FF:000002">
    <property type="entry name" value="Peptide chain release factor 1"/>
    <property type="match status" value="1"/>
</dbReference>
<dbReference type="Pfam" id="PF00472">
    <property type="entry name" value="RF-1"/>
    <property type="match status" value="1"/>
</dbReference>